<proteinExistence type="predicted"/>
<reference evidence="2" key="1">
    <citation type="journal article" date="2019" name="Int. J. Syst. Evol. Microbiol.">
        <title>The Global Catalogue of Microorganisms (GCM) 10K type strain sequencing project: providing services to taxonomists for standard genome sequencing and annotation.</title>
        <authorList>
            <consortium name="The Broad Institute Genomics Platform"/>
            <consortium name="The Broad Institute Genome Sequencing Center for Infectious Disease"/>
            <person name="Wu L."/>
            <person name="Ma J."/>
        </authorList>
    </citation>
    <scope>NUCLEOTIDE SEQUENCE [LARGE SCALE GENOMIC DNA]</scope>
    <source>
        <strain evidence="2">CGMCC 4.1782</strain>
    </source>
</reference>
<evidence type="ECO:0000313" key="2">
    <source>
        <dbReference type="Proteomes" id="UP001597374"/>
    </source>
</evidence>
<sequence>MLPHSTEKPLSYTCKRKPTGIEFYMGKRALLFIFLVVICLGCSERFSHTVQQVPPPAQISTTIPDYSDSTIRIAAGAHYGRSRLHRFFYGEHYRKAWTTPVEVRVLDIGKEKGGLTPTQQGGSRQTLNLRLEDKKGREYVLRSVDKEPASVMPQWMQKSYIANIARDATSATHPYASLTVPAMADAIGIYSVEPELVYIPHDPRLGKYMDTFGGVMAMLERRPDGEQTDVARFGYAQDVKSTKSMLEHRLLSNNSKVDARFFLRSRLFDMLLGDWSRHEGNWRWAEFEGDSTTVYRAVPRDRDNIYYRLNDAIIPWLFMRTKLKEQFQTFRSEIHNVESLNKSGRNLDELLLAELTLQDWEEIADSIRSELTDQIIESSLRALPDTIYKLTARPIINRLESRRDDLRATARKYYKALAREVNIVGTDKQESFLVEVLPEERVRVQVYELSKKGDRQQLLYDRTFLESETKKLDLYGLDGDDVLHVNGNRKPKIKISLYGGAGDDSYAVHAQESRLGKSIYIEDSSYRNTYQLDKYTSTKANDKPAATIFDGTGWLLRYYLD</sequence>
<evidence type="ECO:0000313" key="1">
    <source>
        <dbReference type="EMBL" id="MFD2248155.1"/>
    </source>
</evidence>
<dbReference type="EMBL" id="JBHUIM010000003">
    <property type="protein sequence ID" value="MFD2248155.1"/>
    <property type="molecule type" value="Genomic_DNA"/>
</dbReference>
<name>A0ABW5D4K3_9BACT</name>
<organism evidence="1 2">
    <name type="scientific">Pontibacter ruber</name>
    <dbReference type="NCBI Taxonomy" id="1343895"/>
    <lineage>
        <taxon>Bacteria</taxon>
        <taxon>Pseudomonadati</taxon>
        <taxon>Bacteroidota</taxon>
        <taxon>Cytophagia</taxon>
        <taxon>Cytophagales</taxon>
        <taxon>Hymenobacteraceae</taxon>
        <taxon>Pontibacter</taxon>
    </lineage>
</organism>
<gene>
    <name evidence="1" type="ORF">ACFSKP_17945</name>
</gene>
<protein>
    <submittedName>
        <fullName evidence="1">Uncharacterized protein</fullName>
    </submittedName>
</protein>
<dbReference type="Proteomes" id="UP001597374">
    <property type="component" value="Unassembled WGS sequence"/>
</dbReference>
<accession>A0ABW5D4K3</accession>
<comment type="caution">
    <text evidence="1">The sequence shown here is derived from an EMBL/GenBank/DDBJ whole genome shotgun (WGS) entry which is preliminary data.</text>
</comment>
<keyword evidence="2" id="KW-1185">Reference proteome</keyword>
<dbReference type="RefSeq" id="WP_250431913.1">
    <property type="nucleotide sequence ID" value="NZ_JALPRR010000004.1"/>
</dbReference>